<accession>A0A1G7M729</accession>
<organism evidence="1 2">
    <name type="scientific">Limimonas halophila</name>
    <dbReference type="NCBI Taxonomy" id="1082479"/>
    <lineage>
        <taxon>Bacteria</taxon>
        <taxon>Pseudomonadati</taxon>
        <taxon>Pseudomonadota</taxon>
        <taxon>Alphaproteobacteria</taxon>
        <taxon>Rhodospirillales</taxon>
        <taxon>Rhodovibrionaceae</taxon>
        <taxon>Limimonas</taxon>
    </lineage>
</organism>
<dbReference type="SUPFAM" id="SSF49354">
    <property type="entry name" value="PapD-like"/>
    <property type="match status" value="1"/>
</dbReference>
<dbReference type="STRING" id="1082479.SAMN05216241_101503"/>
<dbReference type="RefSeq" id="WP_090018516.1">
    <property type="nucleotide sequence ID" value="NZ_FNCE01000001.1"/>
</dbReference>
<evidence type="ECO:0000313" key="1">
    <source>
        <dbReference type="EMBL" id="SDF57475.1"/>
    </source>
</evidence>
<keyword evidence="2" id="KW-1185">Reference proteome</keyword>
<dbReference type="EMBL" id="FNCE01000001">
    <property type="protein sequence ID" value="SDF57475.1"/>
    <property type="molecule type" value="Genomic_DNA"/>
</dbReference>
<dbReference type="InterPro" id="IPR008962">
    <property type="entry name" value="PapD-like_sf"/>
</dbReference>
<gene>
    <name evidence="1" type="ORF">SAMN05216241_101503</name>
</gene>
<dbReference type="AlphaFoldDB" id="A0A1G7M729"/>
<protein>
    <submittedName>
        <fullName evidence="1">P pilus assembly protein, chaperone PapD</fullName>
    </submittedName>
</protein>
<reference evidence="1 2" key="1">
    <citation type="submission" date="2016-10" db="EMBL/GenBank/DDBJ databases">
        <authorList>
            <person name="de Groot N.N."/>
        </authorList>
    </citation>
    <scope>NUCLEOTIDE SEQUENCE [LARGE SCALE GENOMIC DNA]</scope>
    <source>
        <strain evidence="1 2">DSM 25584</strain>
    </source>
</reference>
<dbReference type="OrthoDB" id="6658153at2"/>
<dbReference type="Proteomes" id="UP000199415">
    <property type="component" value="Unassembled WGS sequence"/>
</dbReference>
<name>A0A1G7M729_9PROT</name>
<sequence>MRMRVQAGLLAGLAAVMLTTPVLALKFAPTRLVLSERNRTAVLRIFNSGEEPDRVRFEWQLMRMEPKTGLLKEVPDGEDLPEGIEPSHDFTIYAPRQAVVPPGGRQIIRFMVRPPKDLPPGEYRSHLVVTEEPQQRNVDTGNDDISVTLRTVRQTTLPVIYRQGELSAAVSISDAKLVDRNGTPTLRVTVNREGKRSIYADGEVVWTGPQGEERVLRDLRGLGVYPEVSVRVFNHKLNPPEDIDLSGGTIHYRLFEHTDNNRQGPLLAETEVRVP</sequence>
<evidence type="ECO:0000313" key="2">
    <source>
        <dbReference type="Proteomes" id="UP000199415"/>
    </source>
</evidence>
<proteinExistence type="predicted"/>